<dbReference type="GO" id="GO:0005975">
    <property type="term" value="P:carbohydrate metabolic process"/>
    <property type="evidence" value="ECO:0007669"/>
    <property type="project" value="InterPro"/>
</dbReference>
<sequence length="849" mass="95048">MLKYRLNGRLINYRTIEIKNMGYNCRLKSVCLFALLLLGMAGSFAQQPLLLQYDHPASNWNQALPVGNGRLGAMVFGGVPEEHLQLNEQTVWAGEPGNNILPHVYDSIVAIRKLLFSKQYKAAQDMSNRVFPREAPANSDYGMPYQPVGDLYIRFKDQQNIQQYHRSLNISDAVTQTSYEAGGVHFKRTVIASFSDDVIIVRLSADAPGAINCTLGMSSAQIVHEVSTSDKMLVLKGHSGSVEGKKGKVRFTTLVKPVLQGGQLTVSDSTLTIEGASTATIYISIGTNFKNYHDISLNPDQRAADYLNRAISKDYNLALNAHKAIYHKFFDRVSFQLETPDTATATTDRRIKDFDQHYDPSLVALYFQFGRYLLISSSQPGGQPANLQGIWNDKIAPPWGSKYTININTEMNYWPSEVTGLPEMSGPLFEMLRDLSVTGKASASQMYHARGWNAHHNTDIWRITGPVDGGFYGMWPMGGAWLSTHLWQHFLYSGDQRFLEKNYDILKGAALYFVDVLQEEPDHHYLVVAPSMSPEHQYMKDVGLSAGTTMDNQIVFDVFSQAIAASQFLNKDQLLADTLKKMIQRLPPMQVGQYGQLQEWLEDWDKQHDTHRHISHLYGLFPSNQISPYDHPELFAAATRTLISRGDVSTGWSMGWKVNWWARMKDGNHSWKLIQDQLRPAPELKKGEGGGTYPNLFDAHPPFQIDGNFGCTSGIAEMLLQSQDGALEILPALPDQWRKGSIKGLRARGGFQVDIDWDKGQVTYLKIYSALGGNCRLRLPAGLTLKGNVALTAVTRNQKNANPFYKIAAISRPLISKKADSADLSIPQFPATTLFDFTTEKGKSYTFYP</sequence>
<evidence type="ECO:0000313" key="5">
    <source>
        <dbReference type="Proteomes" id="UP000199041"/>
    </source>
</evidence>
<dbReference type="InterPro" id="IPR027414">
    <property type="entry name" value="GH95_N_dom"/>
</dbReference>
<dbReference type="Pfam" id="PF14498">
    <property type="entry name" value="Glyco_hyd_65N_2"/>
    <property type="match status" value="1"/>
</dbReference>
<organism evidence="4 5">
    <name type="scientific">Arachidicoccus rhizosphaerae</name>
    <dbReference type="NCBI Taxonomy" id="551991"/>
    <lineage>
        <taxon>Bacteria</taxon>
        <taxon>Pseudomonadati</taxon>
        <taxon>Bacteroidota</taxon>
        <taxon>Chitinophagia</taxon>
        <taxon>Chitinophagales</taxon>
        <taxon>Chitinophagaceae</taxon>
        <taxon>Arachidicoccus</taxon>
    </lineage>
</organism>
<dbReference type="InterPro" id="IPR008928">
    <property type="entry name" value="6-hairpin_glycosidase_sf"/>
</dbReference>
<protein>
    <submittedName>
        <fullName evidence="4">Alpha-L-fucosidase 2</fullName>
    </submittedName>
</protein>
<dbReference type="Pfam" id="PF22124">
    <property type="entry name" value="Glyco_hydro_95_cat"/>
    <property type="match status" value="1"/>
</dbReference>
<dbReference type="InterPro" id="IPR054363">
    <property type="entry name" value="GH95_cat"/>
</dbReference>
<feature type="domain" description="Glycosyl hydrolase family 95 N-terminal" evidence="1">
    <location>
        <begin position="51"/>
        <end position="292"/>
    </location>
</feature>
<feature type="domain" description="Alpha fucosidase A-like C-terminal" evidence="2">
    <location>
        <begin position="721"/>
        <end position="800"/>
    </location>
</feature>
<dbReference type="PIRSF" id="PIRSF007663">
    <property type="entry name" value="UCP007663"/>
    <property type="match status" value="1"/>
</dbReference>
<reference evidence="4 5" key="1">
    <citation type="submission" date="2016-10" db="EMBL/GenBank/DDBJ databases">
        <authorList>
            <person name="de Groot N.N."/>
        </authorList>
    </citation>
    <scope>NUCLEOTIDE SEQUENCE [LARGE SCALE GENOMIC DNA]</scope>
    <source>
        <strain evidence="4 5">Vu-144</strain>
    </source>
</reference>
<keyword evidence="5" id="KW-1185">Reference proteome</keyword>
<evidence type="ECO:0000259" key="3">
    <source>
        <dbReference type="Pfam" id="PF22124"/>
    </source>
</evidence>
<evidence type="ECO:0000259" key="1">
    <source>
        <dbReference type="Pfam" id="PF14498"/>
    </source>
</evidence>
<dbReference type="InterPro" id="IPR049053">
    <property type="entry name" value="AFCA-like_C"/>
</dbReference>
<dbReference type="SUPFAM" id="SSF48208">
    <property type="entry name" value="Six-hairpin glycosidases"/>
    <property type="match status" value="1"/>
</dbReference>
<accession>A0A1H4ARG9</accession>
<dbReference type="GO" id="GO:0004560">
    <property type="term" value="F:alpha-L-fucosidase activity"/>
    <property type="evidence" value="ECO:0007669"/>
    <property type="project" value="InterPro"/>
</dbReference>
<dbReference type="PANTHER" id="PTHR31084:SF0">
    <property type="entry name" value="ALPHA-L-FUCOSIDASE 2"/>
    <property type="match status" value="1"/>
</dbReference>
<proteinExistence type="predicted"/>
<dbReference type="Pfam" id="PF21307">
    <property type="entry name" value="Glyco_hydro_95_C"/>
    <property type="match status" value="1"/>
</dbReference>
<dbReference type="Proteomes" id="UP000199041">
    <property type="component" value="Unassembled WGS sequence"/>
</dbReference>
<dbReference type="PANTHER" id="PTHR31084">
    <property type="entry name" value="ALPHA-L-FUCOSIDASE 2"/>
    <property type="match status" value="1"/>
</dbReference>
<feature type="domain" description="Glycosyl hydrolase family 95 catalytic" evidence="3">
    <location>
        <begin position="315"/>
        <end position="719"/>
    </location>
</feature>
<dbReference type="Gene3D" id="1.50.10.10">
    <property type="match status" value="1"/>
</dbReference>
<evidence type="ECO:0000259" key="2">
    <source>
        <dbReference type="Pfam" id="PF21307"/>
    </source>
</evidence>
<dbReference type="EMBL" id="FNQY01000016">
    <property type="protein sequence ID" value="SEA38479.1"/>
    <property type="molecule type" value="Genomic_DNA"/>
</dbReference>
<dbReference type="InterPro" id="IPR016518">
    <property type="entry name" value="Alpha-L-fucosidase"/>
</dbReference>
<dbReference type="InterPro" id="IPR012341">
    <property type="entry name" value="6hp_glycosidase-like_sf"/>
</dbReference>
<dbReference type="STRING" id="551991.SAMN05192529_11630"/>
<evidence type="ECO:0000313" key="4">
    <source>
        <dbReference type="EMBL" id="SEA38479.1"/>
    </source>
</evidence>
<dbReference type="AlphaFoldDB" id="A0A1H4ARG9"/>
<gene>
    <name evidence="4" type="ORF">SAMN05192529_11630</name>
</gene>
<name>A0A1H4ARG9_9BACT</name>